<dbReference type="PANTHER" id="PTHR11487">
    <property type="entry name" value="THIOESTERASE"/>
    <property type="match status" value="1"/>
</dbReference>
<name>A0ABP0SHF3_9DINO</name>
<evidence type="ECO:0000313" key="3">
    <source>
        <dbReference type="EMBL" id="CAK9111706.1"/>
    </source>
</evidence>
<feature type="domain" description="Thioesterase" evidence="2">
    <location>
        <begin position="2"/>
        <end position="88"/>
    </location>
</feature>
<accession>A0ABP0SHF3</accession>
<keyword evidence="4" id="KW-1185">Reference proteome</keyword>
<dbReference type="PANTHER" id="PTHR11487:SF0">
    <property type="entry name" value="S-ACYL FATTY ACID SYNTHASE THIOESTERASE, MEDIUM CHAIN"/>
    <property type="match status" value="1"/>
</dbReference>
<proteinExistence type="inferred from homology"/>
<dbReference type="Gene3D" id="3.40.50.1820">
    <property type="entry name" value="alpha/beta hydrolase"/>
    <property type="match status" value="1"/>
</dbReference>
<protein>
    <submittedName>
        <fullName evidence="3">Medium chain (Augmented in rheumatoid arthritis 1) (AURA1) (Oleoyl-ACP hydrolase) (Thioesterase 2) (TE2) (Thioesterase II) (Thioesterase domain-containing protein 1)</fullName>
    </submittedName>
</protein>
<dbReference type="InterPro" id="IPR012223">
    <property type="entry name" value="TEII"/>
</dbReference>
<sequence>VRLVCFPHSGGGPSAFSAWPEVFEDALVEVVTISAPGRERRVEIPSLTDMDTLVGRICEALEVSGLVDGVPYAFFGHSLGALVAYETA</sequence>
<dbReference type="GO" id="GO:0016787">
    <property type="term" value="F:hydrolase activity"/>
    <property type="evidence" value="ECO:0007669"/>
    <property type="project" value="UniProtKB-KW"/>
</dbReference>
<gene>
    <name evidence="3" type="ORF">SCF082_LOCUS51813</name>
</gene>
<reference evidence="3 4" key="1">
    <citation type="submission" date="2024-02" db="EMBL/GenBank/DDBJ databases">
        <authorList>
            <person name="Chen Y."/>
            <person name="Shah S."/>
            <person name="Dougan E. K."/>
            <person name="Thang M."/>
            <person name="Chan C."/>
        </authorList>
    </citation>
    <scope>NUCLEOTIDE SEQUENCE [LARGE SCALE GENOMIC DNA]</scope>
</reference>
<evidence type="ECO:0000259" key="2">
    <source>
        <dbReference type="Pfam" id="PF00975"/>
    </source>
</evidence>
<evidence type="ECO:0000256" key="1">
    <source>
        <dbReference type="ARBA" id="ARBA00007169"/>
    </source>
</evidence>
<feature type="non-terminal residue" evidence="3">
    <location>
        <position position="88"/>
    </location>
</feature>
<dbReference type="Proteomes" id="UP001642464">
    <property type="component" value="Unassembled WGS sequence"/>
</dbReference>
<organism evidence="3 4">
    <name type="scientific">Durusdinium trenchii</name>
    <dbReference type="NCBI Taxonomy" id="1381693"/>
    <lineage>
        <taxon>Eukaryota</taxon>
        <taxon>Sar</taxon>
        <taxon>Alveolata</taxon>
        <taxon>Dinophyceae</taxon>
        <taxon>Suessiales</taxon>
        <taxon>Symbiodiniaceae</taxon>
        <taxon>Durusdinium</taxon>
    </lineage>
</organism>
<dbReference type="SUPFAM" id="SSF53474">
    <property type="entry name" value="alpha/beta-Hydrolases"/>
    <property type="match status" value="1"/>
</dbReference>
<dbReference type="InterPro" id="IPR001031">
    <property type="entry name" value="Thioesterase"/>
</dbReference>
<dbReference type="EMBL" id="CAXAMM010043784">
    <property type="protein sequence ID" value="CAK9111706.1"/>
    <property type="molecule type" value="Genomic_DNA"/>
</dbReference>
<evidence type="ECO:0000313" key="4">
    <source>
        <dbReference type="Proteomes" id="UP001642464"/>
    </source>
</evidence>
<feature type="non-terminal residue" evidence="3">
    <location>
        <position position="1"/>
    </location>
</feature>
<comment type="similarity">
    <text evidence="1">Belongs to the thioesterase family.</text>
</comment>
<dbReference type="InterPro" id="IPR029058">
    <property type="entry name" value="AB_hydrolase_fold"/>
</dbReference>
<keyword evidence="3" id="KW-0378">Hydrolase</keyword>
<comment type="caution">
    <text evidence="3">The sequence shown here is derived from an EMBL/GenBank/DDBJ whole genome shotgun (WGS) entry which is preliminary data.</text>
</comment>
<dbReference type="Pfam" id="PF00975">
    <property type="entry name" value="Thioesterase"/>
    <property type="match status" value="1"/>
</dbReference>